<reference evidence="2" key="1">
    <citation type="journal article" date="2019" name="Int. J. Syst. Evol. Microbiol.">
        <title>The Global Catalogue of Microorganisms (GCM) 10K type strain sequencing project: providing services to taxonomists for standard genome sequencing and annotation.</title>
        <authorList>
            <consortium name="The Broad Institute Genomics Platform"/>
            <consortium name="The Broad Institute Genome Sequencing Center for Infectious Disease"/>
            <person name="Wu L."/>
            <person name="Ma J."/>
        </authorList>
    </citation>
    <scope>NUCLEOTIDE SEQUENCE [LARGE SCALE GENOMIC DNA]</scope>
    <source>
        <strain evidence="2">JCM 4253</strain>
    </source>
</reference>
<keyword evidence="2" id="KW-1185">Reference proteome</keyword>
<accession>A0A919C4H6</accession>
<protein>
    <recommendedName>
        <fullName evidence="3">TIGR04222 domain-containing membrane protein</fullName>
    </recommendedName>
</protein>
<name>A0A919C4H6_9ACTN</name>
<comment type="caution">
    <text evidence="1">The sequence shown here is derived from an EMBL/GenBank/DDBJ whole genome shotgun (WGS) entry which is preliminary data.</text>
</comment>
<evidence type="ECO:0008006" key="3">
    <source>
        <dbReference type="Google" id="ProtNLM"/>
    </source>
</evidence>
<organism evidence="1 2">
    <name type="scientific">Streptomyces capoamus</name>
    <dbReference type="NCBI Taxonomy" id="68183"/>
    <lineage>
        <taxon>Bacteria</taxon>
        <taxon>Bacillati</taxon>
        <taxon>Actinomycetota</taxon>
        <taxon>Actinomycetes</taxon>
        <taxon>Kitasatosporales</taxon>
        <taxon>Streptomycetaceae</taxon>
        <taxon>Streptomyces</taxon>
    </lineage>
</organism>
<dbReference type="AlphaFoldDB" id="A0A919C4H6"/>
<dbReference type="NCBIfam" id="TIGR04222">
    <property type="entry name" value="near_uncomplex"/>
    <property type="match status" value="1"/>
</dbReference>
<gene>
    <name evidence="1" type="ORF">GCM10018980_16340</name>
</gene>
<proteinExistence type="predicted"/>
<dbReference type="EMBL" id="BNBF01000003">
    <property type="protein sequence ID" value="GHG41315.1"/>
    <property type="molecule type" value="Genomic_DNA"/>
</dbReference>
<evidence type="ECO:0000313" key="1">
    <source>
        <dbReference type="EMBL" id="GHG41315.1"/>
    </source>
</evidence>
<evidence type="ECO:0000313" key="2">
    <source>
        <dbReference type="Proteomes" id="UP000619355"/>
    </source>
</evidence>
<dbReference type="RefSeq" id="WP_189979658.1">
    <property type="nucleotide sequence ID" value="NZ_BNBF01000003.1"/>
</dbReference>
<dbReference type="Proteomes" id="UP000619355">
    <property type="component" value="Unassembled WGS sequence"/>
</dbReference>
<dbReference type="InterPro" id="IPR026467">
    <property type="entry name" value="Ser/Gly_Cys_C_dom"/>
</dbReference>
<sequence length="274" mass="29233">MVWWVLLGVACGSAWGAGAWFRWAYSRLDVPVVAGRRERLGLYDVAFLSGGGERVAETAMAVMLLEGRLSVQDKVVTVLDPVPRDAVEAAVVRVVGPGPRRRMWRRLSRLGRCPAIDAVGDRLAGLELVVRPSRYRVYEAADAASLMARVVSAVLGLVAVGFALARHGPVLVVLGVAVAAVSGGELFRWGTDWLPKGATQRGRAALAKYERRCRRGEWAPSADGGPGRGEGDTVVLCEVACWGLRERLPALWEAVRLPAYSGSPIGDGPGLGGV</sequence>